<evidence type="ECO:0000313" key="1">
    <source>
        <dbReference type="EMBL" id="KAK0480408.1"/>
    </source>
</evidence>
<reference evidence="1" key="1">
    <citation type="submission" date="2023-06" db="EMBL/GenBank/DDBJ databases">
        <authorList>
            <consortium name="Lawrence Berkeley National Laboratory"/>
            <person name="Ahrendt S."/>
            <person name="Sahu N."/>
            <person name="Indic B."/>
            <person name="Wong-Bajracharya J."/>
            <person name="Merenyi Z."/>
            <person name="Ke H.-M."/>
            <person name="Monk M."/>
            <person name="Kocsube S."/>
            <person name="Drula E."/>
            <person name="Lipzen A."/>
            <person name="Balint B."/>
            <person name="Henrissat B."/>
            <person name="Andreopoulos B."/>
            <person name="Martin F.M."/>
            <person name="Harder C.B."/>
            <person name="Rigling D."/>
            <person name="Ford K.L."/>
            <person name="Foster G.D."/>
            <person name="Pangilinan J."/>
            <person name="Papanicolaou A."/>
            <person name="Barry K."/>
            <person name="LaButti K."/>
            <person name="Viragh M."/>
            <person name="Koriabine M."/>
            <person name="Yan M."/>
            <person name="Riley R."/>
            <person name="Champramary S."/>
            <person name="Plett K.L."/>
            <person name="Tsai I.J."/>
            <person name="Slot J."/>
            <person name="Sipos G."/>
            <person name="Plett J."/>
            <person name="Nagy L.G."/>
            <person name="Grigoriev I.V."/>
        </authorList>
    </citation>
    <scope>NUCLEOTIDE SEQUENCE</scope>
    <source>
        <strain evidence="1">HWK02</strain>
    </source>
</reference>
<dbReference type="AlphaFoldDB" id="A0AA39PA22"/>
<keyword evidence="2" id="KW-1185">Reference proteome</keyword>
<name>A0AA39PA22_9AGAR</name>
<dbReference type="Proteomes" id="UP001175228">
    <property type="component" value="Unassembled WGS sequence"/>
</dbReference>
<sequence>MTTLVVLSPTGSVIIYICTHYSYKYKMYHNTFNDVFLPIGLSARCSKGPNEDDTIENEGEREGGYFVTDGCGGLKRQAMQAACPRVHQLLAQILRAGIMYDIVEVYAGGKKGETGAEGKNVFAGDQGYNVARKRGSKEGQPCRKNQG</sequence>
<proteinExistence type="predicted"/>
<protein>
    <submittedName>
        <fullName evidence="1">Uncharacterized protein</fullName>
    </submittedName>
</protein>
<dbReference type="EMBL" id="JAUEPU010000081">
    <property type="protein sequence ID" value="KAK0480408.1"/>
    <property type="molecule type" value="Genomic_DNA"/>
</dbReference>
<organism evidence="1 2">
    <name type="scientific">Armillaria luteobubalina</name>
    <dbReference type="NCBI Taxonomy" id="153913"/>
    <lineage>
        <taxon>Eukaryota</taxon>
        <taxon>Fungi</taxon>
        <taxon>Dikarya</taxon>
        <taxon>Basidiomycota</taxon>
        <taxon>Agaricomycotina</taxon>
        <taxon>Agaricomycetes</taxon>
        <taxon>Agaricomycetidae</taxon>
        <taxon>Agaricales</taxon>
        <taxon>Marasmiineae</taxon>
        <taxon>Physalacriaceae</taxon>
        <taxon>Armillaria</taxon>
    </lineage>
</organism>
<comment type="caution">
    <text evidence="1">The sequence shown here is derived from an EMBL/GenBank/DDBJ whole genome shotgun (WGS) entry which is preliminary data.</text>
</comment>
<gene>
    <name evidence="1" type="ORF">EDD18DRAFT_1113509</name>
</gene>
<evidence type="ECO:0000313" key="2">
    <source>
        <dbReference type="Proteomes" id="UP001175228"/>
    </source>
</evidence>
<accession>A0AA39PA22</accession>